<dbReference type="RefSeq" id="WP_091013291.1">
    <property type="nucleotide sequence ID" value="NZ_FOKJ01000023.1"/>
</dbReference>
<keyword evidence="1" id="KW-0812">Transmembrane</keyword>
<name>A0A1I0Z4N6_9GAMM</name>
<evidence type="ECO:0000313" key="3">
    <source>
        <dbReference type="Proteomes" id="UP000198861"/>
    </source>
</evidence>
<feature type="transmembrane region" description="Helical" evidence="1">
    <location>
        <begin position="76"/>
        <end position="93"/>
    </location>
</feature>
<keyword evidence="1" id="KW-1133">Transmembrane helix</keyword>
<feature type="transmembrane region" description="Helical" evidence="1">
    <location>
        <begin position="14"/>
        <end position="37"/>
    </location>
</feature>
<gene>
    <name evidence="2" type="ORF">SAMN04244571_01735</name>
</gene>
<dbReference type="Pfam" id="PF05106">
    <property type="entry name" value="Phage_holin_3_1"/>
    <property type="match status" value="1"/>
</dbReference>
<dbReference type="NCBIfam" id="TIGR01594">
    <property type="entry name" value="holin_lambda"/>
    <property type="match status" value="1"/>
</dbReference>
<keyword evidence="3" id="KW-1185">Reference proteome</keyword>
<reference evidence="2 3" key="1">
    <citation type="submission" date="2016-10" db="EMBL/GenBank/DDBJ databases">
        <authorList>
            <person name="Varghese N."/>
            <person name="Submissions S."/>
        </authorList>
    </citation>
    <scope>NUCLEOTIDE SEQUENCE [LARGE SCALE GENOMIC DNA]</scope>
    <source>
        <strain evidence="2 3">DSM 282</strain>
    </source>
</reference>
<organism evidence="2 3">
    <name type="scientific">Azotobacter beijerinckii</name>
    <dbReference type="NCBI Taxonomy" id="170623"/>
    <lineage>
        <taxon>Bacteria</taxon>
        <taxon>Pseudomonadati</taxon>
        <taxon>Pseudomonadota</taxon>
        <taxon>Gammaproteobacteria</taxon>
        <taxon>Pseudomonadales</taxon>
        <taxon>Pseudomonadaceae</taxon>
        <taxon>Azotobacter</taxon>
    </lineage>
</organism>
<protein>
    <submittedName>
        <fullName evidence="2">Phage holin, lambda family</fullName>
    </submittedName>
</protein>
<comment type="caution">
    <text evidence="2">The sequence shown here is derived from an EMBL/GenBank/DDBJ whole genome shotgun (WGS) entry which is preliminary data.</text>
</comment>
<evidence type="ECO:0000256" key="1">
    <source>
        <dbReference type="SAM" id="Phobius"/>
    </source>
</evidence>
<sequence length="107" mass="11525">MQMPEKNPSAWADLLTLLIQFAPNLYAPALSVVIAGLRVLYGGGTWRQVWLEGALCGAATLAIKPLLIWLGMPADLAVFIGACFGFVGVEKLRERADQVLGRKAEGQ</sequence>
<keyword evidence="1" id="KW-0472">Membrane</keyword>
<evidence type="ECO:0000313" key="2">
    <source>
        <dbReference type="EMBL" id="SFB19408.1"/>
    </source>
</evidence>
<dbReference type="EMBL" id="FOKJ01000023">
    <property type="protein sequence ID" value="SFB19408.1"/>
    <property type="molecule type" value="Genomic_DNA"/>
</dbReference>
<accession>A0A1I0Z4N6</accession>
<dbReference type="Proteomes" id="UP000198861">
    <property type="component" value="Unassembled WGS sequence"/>
</dbReference>
<dbReference type="InterPro" id="IPR006481">
    <property type="entry name" value="Phage_lambda_GpS_holin"/>
</dbReference>
<proteinExistence type="predicted"/>